<comment type="caution">
    <text evidence="6">The sequence shown here is derived from an EMBL/GenBank/DDBJ whole genome shotgun (WGS) entry which is preliminary data.</text>
</comment>
<dbReference type="Proteomes" id="UP000230821">
    <property type="component" value="Unassembled WGS sequence"/>
</dbReference>
<gene>
    <name evidence="6" type="ORF">CSA56_15320</name>
</gene>
<dbReference type="PIRSF" id="PIRSF006470">
    <property type="entry name" value="DctB"/>
    <property type="match status" value="1"/>
</dbReference>
<dbReference type="NCBIfam" id="NF037995">
    <property type="entry name" value="TRAP_S1"/>
    <property type="match status" value="1"/>
</dbReference>
<evidence type="ECO:0000256" key="4">
    <source>
        <dbReference type="ARBA" id="ARBA00022729"/>
    </source>
</evidence>
<dbReference type="Gene3D" id="3.40.190.170">
    <property type="entry name" value="Bacterial extracellular solute-binding protein, family 7"/>
    <property type="match status" value="1"/>
</dbReference>
<name>A0A2G6KBW2_9BACT</name>
<evidence type="ECO:0000256" key="3">
    <source>
        <dbReference type="ARBA" id="ARBA00022448"/>
    </source>
</evidence>
<evidence type="ECO:0000313" key="7">
    <source>
        <dbReference type="Proteomes" id="UP000230821"/>
    </source>
</evidence>
<accession>A0A2G6KBW2</accession>
<dbReference type="Pfam" id="PF03480">
    <property type="entry name" value="DctP"/>
    <property type="match status" value="1"/>
</dbReference>
<proteinExistence type="inferred from homology"/>
<feature type="chain" id="PRO_5013929415" evidence="5">
    <location>
        <begin position="28"/>
        <end position="326"/>
    </location>
</feature>
<dbReference type="PANTHER" id="PTHR33376">
    <property type="match status" value="1"/>
</dbReference>
<feature type="signal peptide" evidence="5">
    <location>
        <begin position="1"/>
        <end position="27"/>
    </location>
</feature>
<protein>
    <submittedName>
        <fullName evidence="6">C4-dicarboxylate ABC transporter</fullName>
    </submittedName>
</protein>
<dbReference type="InterPro" id="IPR038404">
    <property type="entry name" value="TRAP_DctP_sf"/>
</dbReference>
<keyword evidence="3" id="KW-0813">Transport</keyword>
<evidence type="ECO:0000256" key="5">
    <source>
        <dbReference type="SAM" id="SignalP"/>
    </source>
</evidence>
<dbReference type="NCBIfam" id="TIGR00787">
    <property type="entry name" value="dctP"/>
    <property type="match status" value="1"/>
</dbReference>
<organism evidence="6 7">
    <name type="scientific">candidate division KSB3 bacterium</name>
    <dbReference type="NCBI Taxonomy" id="2044937"/>
    <lineage>
        <taxon>Bacteria</taxon>
        <taxon>candidate division KSB3</taxon>
    </lineage>
</organism>
<evidence type="ECO:0000256" key="1">
    <source>
        <dbReference type="ARBA" id="ARBA00004196"/>
    </source>
</evidence>
<dbReference type="InterPro" id="IPR004682">
    <property type="entry name" value="TRAP_DctP"/>
</dbReference>
<dbReference type="GO" id="GO:0055085">
    <property type="term" value="P:transmembrane transport"/>
    <property type="evidence" value="ECO:0007669"/>
    <property type="project" value="InterPro"/>
</dbReference>
<reference evidence="6 7" key="1">
    <citation type="submission" date="2017-10" db="EMBL/GenBank/DDBJ databases">
        <title>Novel microbial diversity and functional potential in the marine mammal oral microbiome.</title>
        <authorList>
            <person name="Dudek N.K."/>
            <person name="Sun C.L."/>
            <person name="Burstein D."/>
            <person name="Kantor R.S."/>
            <person name="Aliaga Goltsman D.S."/>
            <person name="Bik E.M."/>
            <person name="Thomas B.C."/>
            <person name="Banfield J.F."/>
            <person name="Relman D.A."/>
        </authorList>
    </citation>
    <scope>NUCLEOTIDE SEQUENCE [LARGE SCALE GENOMIC DNA]</scope>
    <source>
        <strain evidence="6">DOLJORAL78_47_16</strain>
    </source>
</reference>
<keyword evidence="4 5" id="KW-0732">Signal</keyword>
<comment type="subcellular location">
    <subcellularLocation>
        <location evidence="1">Cell envelope</location>
    </subcellularLocation>
</comment>
<evidence type="ECO:0000313" key="6">
    <source>
        <dbReference type="EMBL" id="PIE32462.1"/>
    </source>
</evidence>
<sequence length="326" mass="36679">MRTSFMKVLVLCLTITLLVPAMSFAKAEYTLKFGHLANEENVWHKAAVKFAELVAEKSDGRIEVKVYPNEQLGKEMELIDGIRMGTVDMTITGESMQNWAPKAGLMGAPYAIRNADHLAKIAGGEIGKEIEEEIIEKIGLRPVGWFGRGPRNLTSNREIKHPDDLKGMILRVPNVPLFVAVWEALGAKPTPMAFSEVFTSLQQGTIEGQENPYALIKSAGFYEVQKYCNLTEHVISWIYVVLGEKKFQSMPEDLQQVILEAGQEMQEYEHQLFQEAEKNLAKELQDLGMTFVEVDKAAFQKKAEAAVLDALTPEQKDLYMRIQEVK</sequence>
<dbReference type="AlphaFoldDB" id="A0A2G6KBW2"/>
<dbReference type="InterPro" id="IPR018389">
    <property type="entry name" value="DctP_fam"/>
</dbReference>
<evidence type="ECO:0000256" key="2">
    <source>
        <dbReference type="ARBA" id="ARBA00009023"/>
    </source>
</evidence>
<dbReference type="GO" id="GO:0030288">
    <property type="term" value="C:outer membrane-bounded periplasmic space"/>
    <property type="evidence" value="ECO:0007669"/>
    <property type="project" value="InterPro"/>
</dbReference>
<dbReference type="PANTHER" id="PTHR33376:SF4">
    <property type="entry name" value="SIALIC ACID-BINDING PERIPLASMIC PROTEIN SIAP"/>
    <property type="match status" value="1"/>
</dbReference>
<dbReference type="CDD" id="cd13603">
    <property type="entry name" value="PBP2_TRAP_Siap_TeaA_like"/>
    <property type="match status" value="1"/>
</dbReference>
<dbReference type="EMBL" id="PDSK01000113">
    <property type="protein sequence ID" value="PIE32462.1"/>
    <property type="molecule type" value="Genomic_DNA"/>
</dbReference>
<comment type="similarity">
    <text evidence="2">Belongs to the bacterial solute-binding protein 7 family.</text>
</comment>